<name>A0A0A8ZV47_ARUDO</name>
<sequence length="236" mass="25195">MSCDCEVASPSTSSAGLITSLSPECAPSASASCFFSTPLYTILVQQLPTRPIVNAHCTNSIGNLNARVHLALSLQDSSLDQLTKKIPSPAVCESYPNSPQYHALPVSKQQRKKEPTPQVQTDWISTPRQQRPGDEGDEGAYGRRQRGAVAVQGHLDLDRAVLVRTRNGKGEERWPLYLARRATGSGRSARGPRGKLGAAREVNAGVRSLHRGDCGGGRGGGTAGARVRGQRDGTRD</sequence>
<reference evidence="2" key="1">
    <citation type="submission" date="2014-09" db="EMBL/GenBank/DDBJ databases">
        <authorList>
            <person name="Magalhaes I.L.F."/>
            <person name="Oliveira U."/>
            <person name="Santos F.R."/>
            <person name="Vidigal T.H.D.A."/>
            <person name="Brescovit A.D."/>
            <person name="Santos A.J."/>
        </authorList>
    </citation>
    <scope>NUCLEOTIDE SEQUENCE</scope>
    <source>
        <tissue evidence="2">Shoot tissue taken approximately 20 cm above the soil surface</tissue>
    </source>
</reference>
<feature type="region of interest" description="Disordered" evidence="1">
    <location>
        <begin position="94"/>
        <end position="145"/>
    </location>
</feature>
<organism evidence="2">
    <name type="scientific">Arundo donax</name>
    <name type="common">Giant reed</name>
    <name type="synonym">Donax arundinaceus</name>
    <dbReference type="NCBI Taxonomy" id="35708"/>
    <lineage>
        <taxon>Eukaryota</taxon>
        <taxon>Viridiplantae</taxon>
        <taxon>Streptophyta</taxon>
        <taxon>Embryophyta</taxon>
        <taxon>Tracheophyta</taxon>
        <taxon>Spermatophyta</taxon>
        <taxon>Magnoliopsida</taxon>
        <taxon>Liliopsida</taxon>
        <taxon>Poales</taxon>
        <taxon>Poaceae</taxon>
        <taxon>PACMAD clade</taxon>
        <taxon>Arundinoideae</taxon>
        <taxon>Arundineae</taxon>
        <taxon>Arundo</taxon>
    </lineage>
</organism>
<feature type="compositionally biased region" description="Polar residues" evidence="1">
    <location>
        <begin position="117"/>
        <end position="129"/>
    </location>
</feature>
<reference evidence="2" key="2">
    <citation type="journal article" date="2015" name="Data Brief">
        <title>Shoot transcriptome of the giant reed, Arundo donax.</title>
        <authorList>
            <person name="Barrero R.A."/>
            <person name="Guerrero F.D."/>
            <person name="Moolhuijzen P."/>
            <person name="Goolsby J.A."/>
            <person name="Tidwell J."/>
            <person name="Bellgard S.E."/>
            <person name="Bellgard M.I."/>
        </authorList>
    </citation>
    <scope>NUCLEOTIDE SEQUENCE</scope>
    <source>
        <tissue evidence="2">Shoot tissue taken approximately 20 cm above the soil surface</tissue>
    </source>
</reference>
<protein>
    <submittedName>
        <fullName evidence="2">Uncharacterized protein</fullName>
    </submittedName>
</protein>
<proteinExistence type="predicted"/>
<feature type="compositionally biased region" description="Gly residues" evidence="1">
    <location>
        <begin position="214"/>
        <end position="223"/>
    </location>
</feature>
<evidence type="ECO:0000313" key="2">
    <source>
        <dbReference type="EMBL" id="JAD41568.1"/>
    </source>
</evidence>
<dbReference type="EMBL" id="GBRH01256327">
    <property type="protein sequence ID" value="JAD41568.1"/>
    <property type="molecule type" value="Transcribed_RNA"/>
</dbReference>
<feature type="region of interest" description="Disordered" evidence="1">
    <location>
        <begin position="184"/>
        <end position="236"/>
    </location>
</feature>
<accession>A0A0A8ZV47</accession>
<evidence type="ECO:0000256" key="1">
    <source>
        <dbReference type="SAM" id="MobiDB-lite"/>
    </source>
</evidence>
<dbReference type="AlphaFoldDB" id="A0A0A8ZV47"/>